<comment type="caution">
    <text evidence="2">The sequence shown here is derived from an EMBL/GenBank/DDBJ whole genome shotgun (WGS) entry which is preliminary data.</text>
</comment>
<name>A0AAD5UU11_9APHY</name>
<gene>
    <name evidence="2" type="ORF">NLI96_g10227</name>
</gene>
<feature type="compositionally biased region" description="Low complexity" evidence="1">
    <location>
        <begin position="285"/>
        <end position="301"/>
    </location>
</feature>
<organism evidence="2 3">
    <name type="scientific">Meripilus lineatus</name>
    <dbReference type="NCBI Taxonomy" id="2056292"/>
    <lineage>
        <taxon>Eukaryota</taxon>
        <taxon>Fungi</taxon>
        <taxon>Dikarya</taxon>
        <taxon>Basidiomycota</taxon>
        <taxon>Agaricomycotina</taxon>
        <taxon>Agaricomycetes</taxon>
        <taxon>Polyporales</taxon>
        <taxon>Meripilaceae</taxon>
        <taxon>Meripilus</taxon>
    </lineage>
</organism>
<feature type="region of interest" description="Disordered" evidence="1">
    <location>
        <begin position="81"/>
        <end position="128"/>
    </location>
</feature>
<sequence length="451" mass="50358">MPNTLALAQVTQRLNRARLGNILATRDTNLPEPSDRPPIANPVFSFYDGYNPHLMSDTNLWDLHIVARNQNVVIRGFESTLPREQSRESQVEVEQPSEGDMEDRFESGHSQPREEENDENDENNPSSIYEDALSHFSSYSSFFSLRYTSCSHSLSTLGRGKLLENVSFRLIADDNAAAELGMNSFDRDEVSGEEQSDSFIPSMAESASISSYPSSYGPLSPFSQLDIGTPLAHSTPHLLSSFAHDSKSDAADIDHSLEIELWSQDIFYVDGTPDIDMIPGDELSDSVAGSPSPSSHSSFSPIRQRDVDSPPLVHSPPFSLVDYIRTSRTEREAINHLLDHEIWVRDVLGFDEESDEEDLVEGSTSPSPTGRHDNDPPSLAHQTPFSLVDYIRTSESEMDDVNQLLEHEIWIRDDLRRLRPPPRILHSPKPPSTPLPSLIRLPTHSIATCTP</sequence>
<dbReference type="EMBL" id="JANAWD010000564">
    <property type="protein sequence ID" value="KAJ3477791.1"/>
    <property type="molecule type" value="Genomic_DNA"/>
</dbReference>
<dbReference type="Proteomes" id="UP001212997">
    <property type="component" value="Unassembled WGS sequence"/>
</dbReference>
<evidence type="ECO:0000313" key="3">
    <source>
        <dbReference type="Proteomes" id="UP001212997"/>
    </source>
</evidence>
<keyword evidence="3" id="KW-1185">Reference proteome</keyword>
<feature type="region of interest" description="Disordered" evidence="1">
    <location>
        <begin position="354"/>
        <end position="382"/>
    </location>
</feature>
<feature type="compositionally biased region" description="Basic and acidic residues" evidence="1">
    <location>
        <begin position="102"/>
        <end position="114"/>
    </location>
</feature>
<dbReference type="AlphaFoldDB" id="A0AAD5UU11"/>
<accession>A0AAD5UU11</accession>
<reference evidence="2" key="1">
    <citation type="submission" date="2022-07" db="EMBL/GenBank/DDBJ databases">
        <title>Genome Sequence of Physisporinus lineatus.</title>
        <authorList>
            <person name="Buettner E."/>
        </authorList>
    </citation>
    <scope>NUCLEOTIDE SEQUENCE</scope>
    <source>
        <strain evidence="2">VT162</strain>
    </source>
</reference>
<protein>
    <submittedName>
        <fullName evidence="2">Uncharacterized protein</fullName>
    </submittedName>
</protein>
<feature type="region of interest" description="Disordered" evidence="1">
    <location>
        <begin position="278"/>
        <end position="313"/>
    </location>
</feature>
<evidence type="ECO:0000256" key="1">
    <source>
        <dbReference type="SAM" id="MobiDB-lite"/>
    </source>
</evidence>
<evidence type="ECO:0000313" key="2">
    <source>
        <dbReference type="EMBL" id="KAJ3477791.1"/>
    </source>
</evidence>
<proteinExistence type="predicted"/>